<keyword evidence="2" id="KW-0812">Transmembrane</keyword>
<reference evidence="3 4" key="1">
    <citation type="journal article" date="2013" name="PLoS Genet.">
        <title>Genomic mechanisms accounting for the adaptation to parasitism in nematode-trapping fungi.</title>
        <authorList>
            <person name="Meerupati T."/>
            <person name="Andersson K.M."/>
            <person name="Friman E."/>
            <person name="Kumar D."/>
            <person name="Tunlid A."/>
            <person name="Ahren D."/>
        </authorList>
    </citation>
    <scope>NUCLEOTIDE SEQUENCE [LARGE SCALE GENOMIC DNA]</scope>
    <source>
        <strain evidence="3 4">CBS 200.50</strain>
    </source>
</reference>
<name>S8CAT0_DACHA</name>
<dbReference type="AlphaFoldDB" id="S8CAT0"/>
<feature type="transmembrane region" description="Helical" evidence="2">
    <location>
        <begin position="201"/>
        <end position="220"/>
    </location>
</feature>
<keyword evidence="2" id="KW-1133">Transmembrane helix</keyword>
<evidence type="ECO:0000313" key="3">
    <source>
        <dbReference type="EMBL" id="EPS44817.1"/>
    </source>
</evidence>
<dbReference type="OMA" id="GPYYRFK"/>
<protein>
    <submittedName>
        <fullName evidence="3">Uncharacterized protein</fullName>
    </submittedName>
</protein>
<comment type="caution">
    <text evidence="3">The sequence shown here is derived from an EMBL/GenBank/DDBJ whole genome shotgun (WGS) entry which is preliminary data.</text>
</comment>
<dbReference type="EMBL" id="AQGS01000032">
    <property type="protein sequence ID" value="EPS44817.1"/>
    <property type="molecule type" value="Genomic_DNA"/>
</dbReference>
<organism evidence="3 4">
    <name type="scientific">Dactylellina haptotyla (strain CBS 200.50)</name>
    <name type="common">Nematode-trapping fungus</name>
    <name type="synonym">Monacrosporium haptotylum</name>
    <dbReference type="NCBI Taxonomy" id="1284197"/>
    <lineage>
        <taxon>Eukaryota</taxon>
        <taxon>Fungi</taxon>
        <taxon>Dikarya</taxon>
        <taxon>Ascomycota</taxon>
        <taxon>Pezizomycotina</taxon>
        <taxon>Orbiliomycetes</taxon>
        <taxon>Orbiliales</taxon>
        <taxon>Orbiliaceae</taxon>
        <taxon>Dactylellina</taxon>
    </lineage>
</organism>
<feature type="transmembrane region" description="Helical" evidence="2">
    <location>
        <begin position="153"/>
        <end position="172"/>
    </location>
</feature>
<keyword evidence="2" id="KW-0472">Membrane</keyword>
<feature type="transmembrane region" description="Helical" evidence="2">
    <location>
        <begin position="240"/>
        <end position="261"/>
    </location>
</feature>
<reference evidence="4" key="2">
    <citation type="submission" date="2013-04" db="EMBL/GenBank/DDBJ databases">
        <title>Genomic mechanisms accounting for the adaptation to parasitism in nematode-trapping fungi.</title>
        <authorList>
            <person name="Ahren D.G."/>
        </authorList>
    </citation>
    <scope>NUCLEOTIDE SEQUENCE [LARGE SCALE GENOMIC DNA]</scope>
    <source>
        <strain evidence="4">CBS 200.50</strain>
    </source>
</reference>
<dbReference type="OrthoDB" id="5381567at2759"/>
<feature type="region of interest" description="Disordered" evidence="1">
    <location>
        <begin position="33"/>
        <end position="67"/>
    </location>
</feature>
<evidence type="ECO:0000256" key="2">
    <source>
        <dbReference type="SAM" id="Phobius"/>
    </source>
</evidence>
<evidence type="ECO:0000256" key="1">
    <source>
        <dbReference type="SAM" id="MobiDB-lite"/>
    </source>
</evidence>
<gene>
    <name evidence="3" type="ORF">H072_1155</name>
</gene>
<proteinExistence type="predicted"/>
<sequence length="477" mass="54170">MEPNEEGFPPLFQELSEVESKVDGAQEMIDEKQQLDISEIDIGDNGPTQKDDPSPTPDFSLKTSSEPKLELKEQKLSMCPHCRRVETELCRIPPLEELPPTHYYRFRDEESRLPALETLPPTRRYQFDNSADEGTARVYPDPEIKFELATPPFLCLLPIIILNFTYLAWLIADLCYSYGPYYRFKAYFASGDNDLNKGMEIFAGVFLFLTNMAFICKLVFRSPNYAGPSFSSASRGDKKWVARASIFGCLPVIMLIIMAAIRKHVPMEVLPQKPIPTCENLGYPTRIQFDVLDHATVRGNHTGLYNTVTISNSTSSGRLAFNVIYDPETFQNNFILHKLEGGIDNVTINYFLQSRQYTVNWHSINDTANILPEYIGGSWQEAPGLTFPNLSPALESKKLDNWQLKTFSDGSYLELFKFASGDKKGWLRTLDRDYYLKKTYFEACTMGGVEDVPTLVPSGLLLIEFAKDVYDTTDNGR</sequence>
<dbReference type="HOGENOM" id="CLU_534207_0_0_1"/>
<keyword evidence="4" id="KW-1185">Reference proteome</keyword>
<accession>S8CAT0</accession>
<dbReference type="Proteomes" id="UP000015100">
    <property type="component" value="Unassembled WGS sequence"/>
</dbReference>
<evidence type="ECO:0000313" key="4">
    <source>
        <dbReference type="Proteomes" id="UP000015100"/>
    </source>
</evidence>